<dbReference type="Proteomes" id="UP001499854">
    <property type="component" value="Unassembled WGS sequence"/>
</dbReference>
<reference evidence="2" key="1">
    <citation type="journal article" date="2019" name="Int. J. Syst. Evol. Microbiol.">
        <title>The Global Catalogue of Microorganisms (GCM) 10K type strain sequencing project: providing services to taxonomists for standard genome sequencing and annotation.</title>
        <authorList>
            <consortium name="The Broad Institute Genomics Platform"/>
            <consortium name="The Broad Institute Genome Sequencing Center for Infectious Disease"/>
            <person name="Wu L."/>
            <person name="Ma J."/>
        </authorList>
    </citation>
    <scope>NUCLEOTIDE SEQUENCE [LARGE SCALE GENOMIC DNA]</scope>
    <source>
        <strain evidence="2">JCM 16013</strain>
    </source>
</reference>
<organism evidence="1 2">
    <name type="scientific">Catenulispora subtropica</name>
    <dbReference type="NCBI Taxonomy" id="450798"/>
    <lineage>
        <taxon>Bacteria</taxon>
        <taxon>Bacillati</taxon>
        <taxon>Actinomycetota</taxon>
        <taxon>Actinomycetes</taxon>
        <taxon>Catenulisporales</taxon>
        <taxon>Catenulisporaceae</taxon>
        <taxon>Catenulispora</taxon>
    </lineage>
</organism>
<comment type="caution">
    <text evidence="1">The sequence shown here is derived from an EMBL/GenBank/DDBJ whole genome shotgun (WGS) entry which is preliminary data.</text>
</comment>
<gene>
    <name evidence="1" type="ORF">GCM10009838_18900</name>
</gene>
<evidence type="ECO:0000313" key="2">
    <source>
        <dbReference type="Proteomes" id="UP001499854"/>
    </source>
</evidence>
<accession>A0ABP5CG60</accession>
<evidence type="ECO:0000313" key="1">
    <source>
        <dbReference type="EMBL" id="GAA1962250.1"/>
    </source>
</evidence>
<sequence>MTGDSCVWGPTQAVIRATAVFSGLGDWQAHFSGGSTTQSGDTVVLTAVDPLVSTGGVVPSAPPTFTLTGSLGLFGSNGGQAEFPVDVVVACR</sequence>
<dbReference type="EMBL" id="BAAAQM010000008">
    <property type="protein sequence ID" value="GAA1962250.1"/>
    <property type="molecule type" value="Genomic_DNA"/>
</dbReference>
<keyword evidence="2" id="KW-1185">Reference proteome</keyword>
<name>A0ABP5CG60_9ACTN</name>
<proteinExistence type="predicted"/>
<protein>
    <submittedName>
        <fullName evidence="1">Uncharacterized protein</fullName>
    </submittedName>
</protein>